<gene>
    <name evidence="4" type="ORF">SO694_00006221</name>
</gene>
<feature type="compositionally biased region" description="Low complexity" evidence="1">
    <location>
        <begin position="47"/>
        <end position="67"/>
    </location>
</feature>
<accession>A0ABR1GAM0</accession>
<keyword evidence="2" id="KW-0812">Transmembrane</keyword>
<evidence type="ECO:0000256" key="1">
    <source>
        <dbReference type="SAM" id="MobiDB-lite"/>
    </source>
</evidence>
<sequence length="164" mass="17548">MMRRLLIVLACCQRAASATTGSPSSLPTPSPSPLPSSSPSAPPSATPGPSATFAPTSHPTATHAPTAQRIIYKPKDCDDEEDRIERRFHRIAITLGTLIAAMGVAMIIMALMSSFRAKCEIDVCRYSGDSYDMGDCFACGDCCAVAEDPPPKNVEMPHRVDDYD</sequence>
<dbReference type="EMBL" id="JBBJCI010000038">
    <property type="protein sequence ID" value="KAK7250082.1"/>
    <property type="molecule type" value="Genomic_DNA"/>
</dbReference>
<feature type="transmembrane region" description="Helical" evidence="2">
    <location>
        <begin position="91"/>
        <end position="111"/>
    </location>
</feature>
<evidence type="ECO:0000313" key="4">
    <source>
        <dbReference type="EMBL" id="KAK7250082.1"/>
    </source>
</evidence>
<evidence type="ECO:0000313" key="5">
    <source>
        <dbReference type="Proteomes" id="UP001363151"/>
    </source>
</evidence>
<feature type="compositionally biased region" description="Pro residues" evidence="1">
    <location>
        <begin position="26"/>
        <end position="46"/>
    </location>
</feature>
<protein>
    <recommendedName>
        <fullName evidence="6">4Fe-4S ferredoxin-type domain-containing protein</fullName>
    </recommendedName>
</protein>
<name>A0ABR1GAM0_AURAN</name>
<keyword evidence="2" id="KW-0472">Membrane</keyword>
<feature type="chain" id="PRO_5045161822" description="4Fe-4S ferredoxin-type domain-containing protein" evidence="3">
    <location>
        <begin position="18"/>
        <end position="164"/>
    </location>
</feature>
<evidence type="ECO:0000256" key="2">
    <source>
        <dbReference type="SAM" id="Phobius"/>
    </source>
</evidence>
<dbReference type="Proteomes" id="UP001363151">
    <property type="component" value="Unassembled WGS sequence"/>
</dbReference>
<keyword evidence="2" id="KW-1133">Transmembrane helix</keyword>
<keyword evidence="5" id="KW-1185">Reference proteome</keyword>
<organism evidence="4 5">
    <name type="scientific">Aureococcus anophagefferens</name>
    <name type="common">Harmful bloom alga</name>
    <dbReference type="NCBI Taxonomy" id="44056"/>
    <lineage>
        <taxon>Eukaryota</taxon>
        <taxon>Sar</taxon>
        <taxon>Stramenopiles</taxon>
        <taxon>Ochrophyta</taxon>
        <taxon>Pelagophyceae</taxon>
        <taxon>Pelagomonadales</taxon>
        <taxon>Pelagomonadaceae</taxon>
        <taxon>Aureococcus</taxon>
    </lineage>
</organism>
<evidence type="ECO:0000256" key="3">
    <source>
        <dbReference type="SAM" id="SignalP"/>
    </source>
</evidence>
<feature type="signal peptide" evidence="3">
    <location>
        <begin position="1"/>
        <end position="17"/>
    </location>
</feature>
<proteinExistence type="predicted"/>
<comment type="caution">
    <text evidence="4">The sequence shown here is derived from an EMBL/GenBank/DDBJ whole genome shotgun (WGS) entry which is preliminary data.</text>
</comment>
<feature type="region of interest" description="Disordered" evidence="1">
    <location>
        <begin position="18"/>
        <end position="72"/>
    </location>
</feature>
<evidence type="ECO:0008006" key="6">
    <source>
        <dbReference type="Google" id="ProtNLM"/>
    </source>
</evidence>
<reference evidence="4 5" key="1">
    <citation type="submission" date="2024-03" db="EMBL/GenBank/DDBJ databases">
        <title>Aureococcus anophagefferens CCMP1851 and Kratosvirus quantuckense: Draft genome of a second virus-susceptible host strain in the model system.</title>
        <authorList>
            <person name="Chase E."/>
            <person name="Truchon A.R."/>
            <person name="Schepens W."/>
            <person name="Wilhelm S.W."/>
        </authorList>
    </citation>
    <scope>NUCLEOTIDE SEQUENCE [LARGE SCALE GENOMIC DNA]</scope>
    <source>
        <strain evidence="4 5">CCMP1851</strain>
    </source>
</reference>
<keyword evidence="3" id="KW-0732">Signal</keyword>